<proteinExistence type="predicted"/>
<sequence length="110" mass="11458">MTTCRTGDALRVVVEGRLDASTVADIRIALHEVVAGADGGPVLVDLAGAEIGDATALGLLVEVRRHARRVGCVVHVVEACPRTLRLLRRARLHGLLVPPHPATPAPVVAG</sequence>
<dbReference type="Gene3D" id="3.30.750.24">
    <property type="entry name" value="STAS domain"/>
    <property type="match status" value="1"/>
</dbReference>
<name>A0A941D7V0_9MICO</name>
<evidence type="ECO:0000259" key="1">
    <source>
        <dbReference type="PROSITE" id="PS50801"/>
    </source>
</evidence>
<organism evidence="2 3">
    <name type="scientific">Phycicoccus avicenniae</name>
    <dbReference type="NCBI Taxonomy" id="2828860"/>
    <lineage>
        <taxon>Bacteria</taxon>
        <taxon>Bacillati</taxon>
        <taxon>Actinomycetota</taxon>
        <taxon>Actinomycetes</taxon>
        <taxon>Micrococcales</taxon>
        <taxon>Intrasporangiaceae</taxon>
        <taxon>Phycicoccus</taxon>
    </lineage>
</organism>
<dbReference type="Proteomes" id="UP000677016">
    <property type="component" value="Unassembled WGS sequence"/>
</dbReference>
<dbReference type="CDD" id="cd07043">
    <property type="entry name" value="STAS_anti-anti-sigma_factors"/>
    <property type="match status" value="1"/>
</dbReference>
<gene>
    <name evidence="2" type="ORF">KC207_10475</name>
</gene>
<dbReference type="RefSeq" id="WP_211602978.1">
    <property type="nucleotide sequence ID" value="NZ_JAGSNF010000015.1"/>
</dbReference>
<dbReference type="PROSITE" id="PS50801">
    <property type="entry name" value="STAS"/>
    <property type="match status" value="1"/>
</dbReference>
<dbReference type="InterPro" id="IPR002645">
    <property type="entry name" value="STAS_dom"/>
</dbReference>
<dbReference type="SUPFAM" id="SSF52091">
    <property type="entry name" value="SpoIIaa-like"/>
    <property type="match status" value="1"/>
</dbReference>
<dbReference type="InterPro" id="IPR036513">
    <property type="entry name" value="STAS_dom_sf"/>
</dbReference>
<dbReference type="AlphaFoldDB" id="A0A941D7V0"/>
<feature type="domain" description="STAS" evidence="1">
    <location>
        <begin position="1"/>
        <end position="110"/>
    </location>
</feature>
<dbReference type="EMBL" id="JAGSNF010000015">
    <property type="protein sequence ID" value="MBR7743714.1"/>
    <property type="molecule type" value="Genomic_DNA"/>
</dbReference>
<accession>A0A941D7V0</accession>
<reference evidence="2" key="1">
    <citation type="submission" date="2021-04" db="EMBL/GenBank/DDBJ databases">
        <title>Phycicoccus avicenniae sp. nov., a novel endophytic actinomycetes isolated from branch of Avicennia mariana.</title>
        <authorList>
            <person name="Tuo L."/>
        </authorList>
    </citation>
    <scope>NUCLEOTIDE SEQUENCE</scope>
    <source>
        <strain evidence="2">BSK3Z-2</strain>
    </source>
</reference>
<evidence type="ECO:0000313" key="2">
    <source>
        <dbReference type="EMBL" id="MBR7743714.1"/>
    </source>
</evidence>
<dbReference type="InterPro" id="IPR058548">
    <property type="entry name" value="MlaB-like_STAS"/>
</dbReference>
<dbReference type="Pfam" id="PF13466">
    <property type="entry name" value="STAS_2"/>
    <property type="match status" value="1"/>
</dbReference>
<evidence type="ECO:0000313" key="3">
    <source>
        <dbReference type="Proteomes" id="UP000677016"/>
    </source>
</evidence>
<keyword evidence="3" id="KW-1185">Reference proteome</keyword>
<comment type="caution">
    <text evidence="2">The sequence shown here is derived from an EMBL/GenBank/DDBJ whole genome shotgun (WGS) entry which is preliminary data.</text>
</comment>
<protein>
    <submittedName>
        <fullName evidence="2">STAS domain-containing protein</fullName>
    </submittedName>
</protein>